<feature type="signal peptide" evidence="6">
    <location>
        <begin position="1"/>
        <end position="17"/>
    </location>
</feature>
<organism evidence="8 9">
    <name type="scientific">Paracoccidioides brasiliensis (strain Pb18)</name>
    <dbReference type="NCBI Taxonomy" id="502780"/>
    <lineage>
        <taxon>Eukaryota</taxon>
        <taxon>Fungi</taxon>
        <taxon>Dikarya</taxon>
        <taxon>Ascomycota</taxon>
        <taxon>Pezizomycotina</taxon>
        <taxon>Eurotiomycetes</taxon>
        <taxon>Eurotiomycetidae</taxon>
        <taxon>Onygenales</taxon>
        <taxon>Ajellomycetaceae</taxon>
        <taxon>Paracoccidioides</taxon>
    </lineage>
</organism>
<keyword evidence="9" id="KW-1185">Reference proteome</keyword>
<keyword evidence="4" id="KW-0472">Membrane</keyword>
<keyword evidence="6" id="KW-0732">Signal</keyword>
<dbReference type="KEGG" id="pbn:PADG_00974"/>
<name>C1FYU8_PARBD</name>
<feature type="domain" description="Rhodopsin" evidence="7">
    <location>
        <begin position="1"/>
        <end position="63"/>
    </location>
</feature>
<keyword evidence="2" id="KW-0812">Transmembrane</keyword>
<dbReference type="PANTHER" id="PTHR33048">
    <property type="entry name" value="PTH11-LIKE INTEGRAL MEMBRANE PROTEIN (AFU_ORTHOLOGUE AFUA_5G11245)"/>
    <property type="match status" value="1"/>
</dbReference>
<evidence type="ECO:0000313" key="9">
    <source>
        <dbReference type="Proteomes" id="UP000001628"/>
    </source>
</evidence>
<evidence type="ECO:0000256" key="1">
    <source>
        <dbReference type="ARBA" id="ARBA00004141"/>
    </source>
</evidence>
<dbReference type="GeneID" id="22580730"/>
<dbReference type="VEuPathDB" id="FungiDB:PADG_00974"/>
<evidence type="ECO:0000313" key="8">
    <source>
        <dbReference type="EMBL" id="EEH44685.1"/>
    </source>
</evidence>
<evidence type="ECO:0000256" key="4">
    <source>
        <dbReference type="ARBA" id="ARBA00023136"/>
    </source>
</evidence>
<gene>
    <name evidence="8" type="ORF">PADG_00974</name>
</gene>
<protein>
    <recommendedName>
        <fullName evidence="7">Rhodopsin domain-containing protein</fullName>
    </recommendedName>
</protein>
<feature type="chain" id="PRO_5002908108" description="Rhodopsin domain-containing protein" evidence="6">
    <location>
        <begin position="18"/>
        <end position="135"/>
    </location>
</feature>
<dbReference type="PANTHER" id="PTHR33048:SF55">
    <property type="entry name" value="INTEGRAL MEMBRANE PROTEIN"/>
    <property type="match status" value="1"/>
</dbReference>
<evidence type="ECO:0000256" key="3">
    <source>
        <dbReference type="ARBA" id="ARBA00022989"/>
    </source>
</evidence>
<accession>C1FYU8</accession>
<reference evidence="8 9" key="1">
    <citation type="journal article" date="2011" name="PLoS Genet.">
        <title>Comparative genomic analysis of human fungal pathogens causing paracoccidioidomycosis.</title>
        <authorList>
            <person name="Desjardins C.A."/>
            <person name="Champion M.D."/>
            <person name="Holder J.W."/>
            <person name="Muszewska A."/>
            <person name="Goldberg J."/>
            <person name="Bailao A.M."/>
            <person name="Brigido M.M."/>
            <person name="Ferreira M.E."/>
            <person name="Garcia A.M."/>
            <person name="Grynberg M."/>
            <person name="Gujja S."/>
            <person name="Heiman D.I."/>
            <person name="Henn M.R."/>
            <person name="Kodira C.D."/>
            <person name="Leon-Narvaez H."/>
            <person name="Longo L.V."/>
            <person name="Ma L.J."/>
            <person name="Malavazi I."/>
            <person name="Matsuo A.L."/>
            <person name="Morais F.V."/>
            <person name="Pereira M."/>
            <person name="Rodriguez-Brito S."/>
            <person name="Sakthikumar S."/>
            <person name="Salem-Izacc S.M."/>
            <person name="Sykes S.M."/>
            <person name="Teixeira M.M."/>
            <person name="Vallejo M.C."/>
            <person name="Walter M.E."/>
            <person name="Yandava C."/>
            <person name="Young S."/>
            <person name="Zeng Q."/>
            <person name="Zucker J."/>
            <person name="Felipe M.S."/>
            <person name="Goldman G.H."/>
            <person name="Haas B.J."/>
            <person name="McEwen J.G."/>
            <person name="Nino-Vega G."/>
            <person name="Puccia R."/>
            <person name="San-Blas G."/>
            <person name="Soares C.M."/>
            <person name="Birren B.W."/>
            <person name="Cuomo C.A."/>
        </authorList>
    </citation>
    <scope>NUCLEOTIDE SEQUENCE [LARGE SCALE GENOMIC DNA]</scope>
    <source>
        <strain evidence="8 9">Pb18</strain>
    </source>
</reference>
<comment type="similarity">
    <text evidence="5">Belongs to the SAT4 family.</text>
</comment>
<evidence type="ECO:0000256" key="2">
    <source>
        <dbReference type="ARBA" id="ARBA00022692"/>
    </source>
</evidence>
<dbReference type="RefSeq" id="XP_010756562.1">
    <property type="nucleotide sequence ID" value="XM_010758260.1"/>
</dbReference>
<dbReference type="EMBL" id="KN275957">
    <property type="protein sequence ID" value="EEH44685.1"/>
    <property type="molecule type" value="Genomic_DNA"/>
</dbReference>
<dbReference type="InterPro" id="IPR049326">
    <property type="entry name" value="Rhodopsin_dom_fungi"/>
</dbReference>
<comment type="subcellular location">
    <subcellularLocation>
        <location evidence="1">Membrane</location>
        <topology evidence="1">Multi-pass membrane protein</topology>
    </subcellularLocation>
</comment>
<evidence type="ECO:0000256" key="5">
    <source>
        <dbReference type="ARBA" id="ARBA00038359"/>
    </source>
</evidence>
<sequence>MSIFAVGVFISVTSVLRLTTLNIATENLDITWSSTNYSTWTIIEANVAIICACMPTYKAPLSKVFPGIFNSFYNSKNVAKPKRDSGVDRIPKFGGWQLVAKGFKHQKDGICNVALLSEDLGSGQGPPAIIQGNKE</sequence>
<proteinExistence type="inferred from homology"/>
<keyword evidence="3" id="KW-1133">Transmembrane helix</keyword>
<dbReference type="Proteomes" id="UP000001628">
    <property type="component" value="Unassembled WGS sequence"/>
</dbReference>
<evidence type="ECO:0000259" key="7">
    <source>
        <dbReference type="Pfam" id="PF20684"/>
    </source>
</evidence>
<dbReference type="InterPro" id="IPR052337">
    <property type="entry name" value="SAT4-like"/>
</dbReference>
<dbReference type="HOGENOM" id="CLU_1886393_0_0_1"/>
<dbReference type="InParanoid" id="C1FYU8"/>
<dbReference type="GO" id="GO:0016020">
    <property type="term" value="C:membrane"/>
    <property type="evidence" value="ECO:0007669"/>
    <property type="project" value="UniProtKB-SubCell"/>
</dbReference>
<dbReference type="AlphaFoldDB" id="C1FYU8"/>
<evidence type="ECO:0000256" key="6">
    <source>
        <dbReference type="SAM" id="SignalP"/>
    </source>
</evidence>
<dbReference type="OrthoDB" id="444631at2759"/>
<dbReference type="Pfam" id="PF20684">
    <property type="entry name" value="Fung_rhodopsin"/>
    <property type="match status" value="1"/>
</dbReference>